<comment type="caution">
    <text evidence="5">The sequence shown here is derived from an EMBL/GenBank/DDBJ whole genome shotgun (WGS) entry which is preliminary data.</text>
</comment>
<protein>
    <submittedName>
        <fullName evidence="5">Response regulator transcription factor</fullName>
    </submittedName>
</protein>
<keyword evidence="3" id="KW-0804">Transcription</keyword>
<reference evidence="5 6" key="1">
    <citation type="submission" date="2021-04" db="EMBL/GenBank/DDBJ databases">
        <title>Ruania sp. nov., isolated from sandy soil of mangrove forest.</title>
        <authorList>
            <person name="Ge X."/>
            <person name="Huang R."/>
            <person name="Liu W."/>
        </authorList>
    </citation>
    <scope>NUCLEOTIDE SEQUENCE [LARGE SCALE GENOMIC DNA]</scope>
    <source>
        <strain evidence="5 6">N2-46</strain>
    </source>
</reference>
<keyword evidence="1" id="KW-0805">Transcription regulation</keyword>
<evidence type="ECO:0000313" key="5">
    <source>
        <dbReference type="EMBL" id="MBZ2199470.1"/>
    </source>
</evidence>
<keyword evidence="2" id="KW-0238">DNA-binding</keyword>
<dbReference type="Gene3D" id="1.10.10.10">
    <property type="entry name" value="Winged helix-like DNA-binding domain superfamily/Winged helix DNA-binding domain"/>
    <property type="match status" value="1"/>
</dbReference>
<dbReference type="SUPFAM" id="SSF46894">
    <property type="entry name" value="C-terminal effector domain of the bipartite response regulators"/>
    <property type="match status" value="1"/>
</dbReference>
<accession>A0ABS7SGI2</accession>
<dbReference type="Proteomes" id="UP000826651">
    <property type="component" value="Unassembled WGS sequence"/>
</dbReference>
<evidence type="ECO:0000259" key="4">
    <source>
        <dbReference type="SMART" id="SM00421"/>
    </source>
</evidence>
<dbReference type="InterPro" id="IPR016032">
    <property type="entry name" value="Sig_transdc_resp-reg_C-effctor"/>
</dbReference>
<proteinExistence type="predicted"/>
<dbReference type="InterPro" id="IPR036388">
    <property type="entry name" value="WH-like_DNA-bd_sf"/>
</dbReference>
<feature type="domain" description="HTH luxR-type" evidence="4">
    <location>
        <begin position="14"/>
        <end position="71"/>
    </location>
</feature>
<organism evidence="5 6">
    <name type="scientific">Occultella gossypii</name>
    <dbReference type="NCBI Taxonomy" id="2800820"/>
    <lineage>
        <taxon>Bacteria</taxon>
        <taxon>Bacillati</taxon>
        <taxon>Actinomycetota</taxon>
        <taxon>Actinomycetes</taxon>
        <taxon>Micrococcales</taxon>
        <taxon>Ruaniaceae</taxon>
        <taxon>Occultella</taxon>
    </lineage>
</organism>
<name>A0ABS7SGI2_9MICO</name>
<dbReference type="Pfam" id="PF00196">
    <property type="entry name" value="GerE"/>
    <property type="match status" value="1"/>
</dbReference>
<dbReference type="PANTHER" id="PTHR44688">
    <property type="entry name" value="DNA-BINDING TRANSCRIPTIONAL ACTIVATOR DEVR_DOSR"/>
    <property type="match status" value="1"/>
</dbReference>
<evidence type="ECO:0000256" key="2">
    <source>
        <dbReference type="ARBA" id="ARBA00023125"/>
    </source>
</evidence>
<dbReference type="PANTHER" id="PTHR44688:SF16">
    <property type="entry name" value="DNA-BINDING TRANSCRIPTIONAL ACTIVATOR DEVR_DOSR"/>
    <property type="match status" value="1"/>
</dbReference>
<dbReference type="SMART" id="SM00421">
    <property type="entry name" value="HTH_LUXR"/>
    <property type="match status" value="1"/>
</dbReference>
<evidence type="ECO:0000256" key="3">
    <source>
        <dbReference type="ARBA" id="ARBA00023163"/>
    </source>
</evidence>
<keyword evidence="6" id="KW-1185">Reference proteome</keyword>
<evidence type="ECO:0000313" key="6">
    <source>
        <dbReference type="Proteomes" id="UP000826651"/>
    </source>
</evidence>
<gene>
    <name evidence="5" type="ORF">KCQ71_25225</name>
</gene>
<sequence>MAQQRDRLRLASMRVRLTGREQVLLQHLQSTRATRRLAAQLHVSPNTVKSQLQSIYRKFSVSTREEALNVGRLMGLLPAEDGAR</sequence>
<dbReference type="InterPro" id="IPR000792">
    <property type="entry name" value="Tscrpt_reg_LuxR_C"/>
</dbReference>
<dbReference type="EMBL" id="JAGSHT010000028">
    <property type="protein sequence ID" value="MBZ2199470.1"/>
    <property type="molecule type" value="Genomic_DNA"/>
</dbReference>
<evidence type="ECO:0000256" key="1">
    <source>
        <dbReference type="ARBA" id="ARBA00023015"/>
    </source>
</evidence>